<feature type="repeat" description="TPR" evidence="8">
    <location>
        <begin position="242"/>
        <end position="275"/>
    </location>
</feature>
<dbReference type="PANTHER" id="PTHR44835">
    <property type="entry name" value="UDP-N-ACETYLGLUCOSAMINE--PEPTIDE N-ACETYLGLUCOSAMINYLTRANSFERASE SPINDLY-RELATED"/>
    <property type="match status" value="1"/>
</dbReference>
<feature type="repeat" description="TPR" evidence="8">
    <location>
        <begin position="208"/>
        <end position="241"/>
    </location>
</feature>
<evidence type="ECO:0000256" key="6">
    <source>
        <dbReference type="ARBA" id="ARBA00022737"/>
    </source>
</evidence>
<keyword evidence="6" id="KW-0677">Repeat</keyword>
<dbReference type="Pfam" id="PF13428">
    <property type="entry name" value="TPR_14"/>
    <property type="match status" value="1"/>
</dbReference>
<evidence type="ECO:0000256" key="1">
    <source>
        <dbReference type="ARBA" id="ARBA00004922"/>
    </source>
</evidence>
<evidence type="ECO:0000256" key="7">
    <source>
        <dbReference type="ARBA" id="ARBA00022803"/>
    </source>
</evidence>
<dbReference type="Pfam" id="PF13414">
    <property type="entry name" value="TPR_11"/>
    <property type="match status" value="1"/>
</dbReference>
<name>A0A6M5Z1P2_9BACT</name>
<keyword evidence="7 8" id="KW-0802">TPR repeat</keyword>
<accession>A0A6M5Z1P2</accession>
<dbReference type="Proteomes" id="UP000503447">
    <property type="component" value="Chromosome"/>
</dbReference>
<dbReference type="InterPro" id="IPR029489">
    <property type="entry name" value="OGT/SEC/SPY_C"/>
</dbReference>
<dbReference type="KEGG" id="ftj:FTUN_7357"/>
<evidence type="ECO:0000256" key="5">
    <source>
        <dbReference type="ARBA" id="ARBA00022679"/>
    </source>
</evidence>
<feature type="repeat" description="TPR" evidence="8">
    <location>
        <begin position="106"/>
        <end position="139"/>
    </location>
</feature>
<dbReference type="PROSITE" id="PS50005">
    <property type="entry name" value="TPR"/>
    <property type="match status" value="5"/>
</dbReference>
<dbReference type="InterPro" id="IPR019734">
    <property type="entry name" value="TPR_rpt"/>
</dbReference>
<evidence type="ECO:0000313" key="11">
    <source>
        <dbReference type="Proteomes" id="UP000503447"/>
    </source>
</evidence>
<dbReference type="PROSITE" id="PS50293">
    <property type="entry name" value="TPR_REGION"/>
    <property type="match status" value="3"/>
</dbReference>
<dbReference type="PANTHER" id="PTHR44835:SF1">
    <property type="entry name" value="PROTEIN O-GLCNAC TRANSFERASE"/>
    <property type="match status" value="1"/>
</dbReference>
<dbReference type="SMART" id="SM00028">
    <property type="entry name" value="TPR"/>
    <property type="match status" value="8"/>
</dbReference>
<dbReference type="Gene3D" id="3.40.50.2000">
    <property type="entry name" value="Glycogen Phosphorylase B"/>
    <property type="match status" value="1"/>
</dbReference>
<dbReference type="InterPro" id="IPR011990">
    <property type="entry name" value="TPR-like_helical_dom_sf"/>
</dbReference>
<comment type="pathway">
    <text evidence="1">Protein modification; protein glycosylation.</text>
</comment>
<evidence type="ECO:0000256" key="4">
    <source>
        <dbReference type="ARBA" id="ARBA00022676"/>
    </source>
</evidence>
<keyword evidence="5 10" id="KW-0808">Transferase</keyword>
<dbReference type="AlphaFoldDB" id="A0A6M5Z1P2"/>
<dbReference type="EMBL" id="CP053452">
    <property type="protein sequence ID" value="QJW99734.1"/>
    <property type="molecule type" value="Genomic_DNA"/>
</dbReference>
<dbReference type="Gene3D" id="3.40.50.11380">
    <property type="match status" value="1"/>
</dbReference>
<dbReference type="EC" id="2.4.1.255" evidence="3"/>
<dbReference type="RefSeq" id="WP_171474649.1">
    <property type="nucleotide sequence ID" value="NZ_CP053452.2"/>
</dbReference>
<feature type="domain" description="O-GlcNAc transferase C-terminal" evidence="9">
    <location>
        <begin position="502"/>
        <end position="671"/>
    </location>
</feature>
<gene>
    <name evidence="10" type="ORF">FTUN_7357</name>
</gene>
<feature type="repeat" description="TPR" evidence="8">
    <location>
        <begin position="72"/>
        <end position="105"/>
    </location>
</feature>
<dbReference type="SUPFAM" id="SSF48452">
    <property type="entry name" value="TPR-like"/>
    <property type="match status" value="1"/>
</dbReference>
<evidence type="ECO:0000256" key="3">
    <source>
        <dbReference type="ARBA" id="ARBA00011970"/>
    </source>
</evidence>
<keyword evidence="4" id="KW-0328">Glycosyltransferase</keyword>
<feature type="domain" description="O-GlcNAc transferase C-terminal" evidence="9">
    <location>
        <begin position="324"/>
        <end position="471"/>
    </location>
</feature>
<evidence type="ECO:0000259" key="9">
    <source>
        <dbReference type="Pfam" id="PF13844"/>
    </source>
</evidence>
<evidence type="ECO:0000256" key="8">
    <source>
        <dbReference type="PROSITE-ProRule" id="PRU00339"/>
    </source>
</evidence>
<organism evidence="10 11">
    <name type="scientific">Frigoriglobus tundricola</name>
    <dbReference type="NCBI Taxonomy" id="2774151"/>
    <lineage>
        <taxon>Bacteria</taxon>
        <taxon>Pseudomonadati</taxon>
        <taxon>Planctomycetota</taxon>
        <taxon>Planctomycetia</taxon>
        <taxon>Gemmatales</taxon>
        <taxon>Gemmataceae</taxon>
        <taxon>Frigoriglobus</taxon>
    </lineage>
</organism>
<keyword evidence="11" id="KW-1185">Reference proteome</keyword>
<feature type="repeat" description="TPR" evidence="8">
    <location>
        <begin position="174"/>
        <end position="207"/>
    </location>
</feature>
<reference evidence="11" key="1">
    <citation type="submission" date="2020-05" db="EMBL/GenBank/DDBJ databases">
        <title>Frigoriglobus tundricola gen. nov., sp. nov., a psychrotolerant cellulolytic planctomycete of the family Gemmataceae with two divergent copies of 16S rRNA gene.</title>
        <authorList>
            <person name="Kulichevskaya I.S."/>
            <person name="Ivanova A.A."/>
            <person name="Naumoff D.G."/>
            <person name="Beletsky A.V."/>
            <person name="Rijpstra W.I.C."/>
            <person name="Sinninghe Damste J.S."/>
            <person name="Mardanov A.V."/>
            <person name="Ravin N.V."/>
            <person name="Dedysh S.N."/>
        </authorList>
    </citation>
    <scope>NUCLEOTIDE SEQUENCE [LARGE SCALE GENOMIC DNA]</scope>
    <source>
        <strain evidence="11">PL17</strain>
    </source>
</reference>
<evidence type="ECO:0000313" key="10">
    <source>
        <dbReference type="EMBL" id="QJW99734.1"/>
    </source>
</evidence>
<sequence>MAFADDLFQQAVTAHQTGDLDAAEHGYRQLLSHVPDHVSGLTNLASIIARRGDTQEAEALYLQAITAAPAHADAHFNLGNLYRRLGRVRDAASRYEEVLRITPNSPAALVNLGLAVGHSGEWPRAVDCFARAATIAPHLPDPLHYLADALARCGRRAEAVAALRESVSRFPDAPRGYQNLGIQLAASGETEDAVTAFERALALNPDYAEAHNALGVVQETVGRTDDAQAGYRQAIRLRPDFADAWMNLGTSLGEQGHAAEAIEALRRALTLAPNPLAGSALLLNLMCSAHLTAEQLKAEHVAWADAYANPLVPATVPPKRPPGAKGRTRVGYVMGDFRSRPAVAFLEALLTHHDRTRFHITVYASPVKPDEQLDALRRLADTWKPVAHLTDDRLAGTVRADEIDILVDLNGHGPGNRLLAFARKPAATQISLFGYPATTGLRTMDYRVTDAVTDPPGSAEELYVEKLLRLPDLGWLYVPPKAPEPNPLPAARNREFRFGCLNHPGKVSDASVETWAAILNAVPNARLVLLAGQSVTSAGALAERFTRHGVASDQIELINRLTATDYIGTYHRFDMALDPFPFGGAVTACDALWMGVPVLTAACRDARGRQGLAVLNALGLPEFVADSPDQLVTLAATWADQRDSLADLRATLREMMMQSPVTAAASYVKQLEAAYMSV</sequence>
<protein>
    <recommendedName>
        <fullName evidence="3">protein O-GlcNAc transferase</fullName>
        <ecNumber evidence="3">2.4.1.255</ecNumber>
    </recommendedName>
</protein>
<dbReference type="Pfam" id="PF13424">
    <property type="entry name" value="TPR_12"/>
    <property type="match status" value="1"/>
</dbReference>
<dbReference type="GO" id="GO:0097363">
    <property type="term" value="F:protein O-acetylglucosaminyltransferase activity"/>
    <property type="evidence" value="ECO:0007669"/>
    <property type="project" value="UniProtKB-EC"/>
</dbReference>
<dbReference type="Pfam" id="PF13844">
    <property type="entry name" value="Glyco_transf_41"/>
    <property type="match status" value="2"/>
</dbReference>
<evidence type="ECO:0000256" key="2">
    <source>
        <dbReference type="ARBA" id="ARBA00005386"/>
    </source>
</evidence>
<dbReference type="Gene3D" id="1.25.40.10">
    <property type="entry name" value="Tetratricopeptide repeat domain"/>
    <property type="match status" value="2"/>
</dbReference>
<proteinExistence type="inferred from homology"/>
<dbReference type="InterPro" id="IPR051939">
    <property type="entry name" value="Glycosyltr_41/O-GlcNAc_trsf"/>
</dbReference>
<dbReference type="Pfam" id="PF13432">
    <property type="entry name" value="TPR_16"/>
    <property type="match status" value="1"/>
</dbReference>
<comment type="similarity">
    <text evidence="2">Belongs to the glycosyltransferase 41 family. O-GlcNAc transferase subfamily.</text>
</comment>